<sequence length="89" mass="9517">MNPSEQLPLGARNVVMVYSTVTVTDLDTGENPSFQIVPDHEADISNGKYPKSAPICQALLGTILLSTVETVSLDNKPVRLKVLGIIPQG</sequence>
<keyword evidence="3" id="KW-1185">Reference proteome</keyword>
<protein>
    <submittedName>
        <fullName evidence="2">GreA/GreB family elongation factor</fullName>
    </submittedName>
</protein>
<evidence type="ECO:0000259" key="1">
    <source>
        <dbReference type="Pfam" id="PF01272"/>
    </source>
</evidence>
<dbReference type="Pfam" id="PF01272">
    <property type="entry name" value="GreA_GreB"/>
    <property type="match status" value="1"/>
</dbReference>
<accession>A0ABU6AQW8</accession>
<name>A0ABU6AQW8_9NOCA</name>
<dbReference type="InterPro" id="IPR001437">
    <property type="entry name" value="Tscrpt_elong_fac_GreA/B_C"/>
</dbReference>
<evidence type="ECO:0000313" key="2">
    <source>
        <dbReference type="EMBL" id="MEB3509785.1"/>
    </source>
</evidence>
<dbReference type="Proteomes" id="UP001348098">
    <property type="component" value="Unassembled WGS sequence"/>
</dbReference>
<keyword evidence="2" id="KW-0648">Protein biosynthesis</keyword>
<dbReference type="EMBL" id="JAYKYQ010000002">
    <property type="protein sequence ID" value="MEB3509785.1"/>
    <property type="molecule type" value="Genomic_DNA"/>
</dbReference>
<feature type="domain" description="Transcription elongation factor GreA/GreB C-terminal" evidence="1">
    <location>
        <begin position="13"/>
        <end position="85"/>
    </location>
</feature>
<dbReference type="SUPFAM" id="SSF54534">
    <property type="entry name" value="FKBP-like"/>
    <property type="match status" value="1"/>
</dbReference>
<proteinExistence type="predicted"/>
<dbReference type="GO" id="GO:0003746">
    <property type="term" value="F:translation elongation factor activity"/>
    <property type="evidence" value="ECO:0007669"/>
    <property type="project" value="UniProtKB-KW"/>
</dbReference>
<dbReference type="RefSeq" id="WP_195077773.1">
    <property type="nucleotide sequence ID" value="NZ_JAYESH010000001.1"/>
</dbReference>
<reference evidence="2 3" key="1">
    <citation type="submission" date="2023-12" db="EMBL/GenBank/DDBJ databases">
        <title>novel species in genus Nocarida.</title>
        <authorList>
            <person name="Li Z."/>
        </authorList>
    </citation>
    <scope>NUCLEOTIDE SEQUENCE [LARGE SCALE GENOMIC DNA]</scope>
    <source>
        <strain evidence="2 3">CDC186</strain>
    </source>
</reference>
<comment type="caution">
    <text evidence="2">The sequence shown here is derived from an EMBL/GenBank/DDBJ whole genome shotgun (WGS) entry which is preliminary data.</text>
</comment>
<keyword evidence="2" id="KW-0251">Elongation factor</keyword>
<organism evidence="2 3">
    <name type="scientific">Nocardia implantans</name>
    <dbReference type="NCBI Taxonomy" id="3108168"/>
    <lineage>
        <taxon>Bacteria</taxon>
        <taxon>Bacillati</taxon>
        <taxon>Actinomycetota</taxon>
        <taxon>Actinomycetes</taxon>
        <taxon>Mycobacteriales</taxon>
        <taxon>Nocardiaceae</taxon>
        <taxon>Nocardia</taxon>
    </lineage>
</organism>
<gene>
    <name evidence="2" type="ORF">U3653_07150</name>
</gene>
<evidence type="ECO:0000313" key="3">
    <source>
        <dbReference type="Proteomes" id="UP001348098"/>
    </source>
</evidence>
<dbReference type="InterPro" id="IPR036953">
    <property type="entry name" value="GreA/GreB_C_sf"/>
</dbReference>
<dbReference type="Gene3D" id="3.10.50.30">
    <property type="entry name" value="Transcription elongation factor, GreA/GreB, C-terminal domain"/>
    <property type="match status" value="1"/>
</dbReference>